<dbReference type="GO" id="GO:0061630">
    <property type="term" value="F:ubiquitin protein ligase activity"/>
    <property type="evidence" value="ECO:0007669"/>
    <property type="project" value="TreeGrafter"/>
</dbReference>
<dbReference type="SMART" id="SM00336">
    <property type="entry name" value="BBOX"/>
    <property type="match status" value="1"/>
</dbReference>
<feature type="compositionally biased region" description="Gly residues" evidence="6">
    <location>
        <begin position="50"/>
        <end position="61"/>
    </location>
</feature>
<dbReference type="PANTHER" id="PTHR36754:SF2">
    <property type="entry name" value="E3 UBIQUITIN-PROTEIN LIGASE TRIM37"/>
    <property type="match status" value="1"/>
</dbReference>
<reference evidence="9 10" key="1">
    <citation type="journal article" date="2015" name="Genome Biol. Evol.">
        <title>Phylogenomic analyses indicate that early fungi evolved digesting cell walls of algal ancestors of land plants.</title>
        <authorList>
            <person name="Chang Y."/>
            <person name="Wang S."/>
            <person name="Sekimoto S."/>
            <person name="Aerts A.L."/>
            <person name="Choi C."/>
            <person name="Clum A."/>
            <person name="LaButti K.M."/>
            <person name="Lindquist E.A."/>
            <person name="Yee Ngan C."/>
            <person name="Ohm R.A."/>
            <person name="Salamov A.A."/>
            <person name="Grigoriev I.V."/>
            <person name="Spatafora J.W."/>
            <person name="Berbee M.L."/>
        </authorList>
    </citation>
    <scope>NUCLEOTIDE SEQUENCE [LARGE SCALE GENOMIC DNA]</scope>
    <source>
        <strain evidence="9 10">JEL478</strain>
    </source>
</reference>
<dbReference type="GO" id="GO:0031625">
    <property type="term" value="F:ubiquitin protein ligase binding"/>
    <property type="evidence" value="ECO:0007669"/>
    <property type="project" value="TreeGrafter"/>
</dbReference>
<dbReference type="InterPro" id="IPR008974">
    <property type="entry name" value="TRAF-like"/>
</dbReference>
<evidence type="ECO:0000256" key="4">
    <source>
        <dbReference type="PROSITE-ProRule" id="PRU00024"/>
    </source>
</evidence>
<dbReference type="Gene3D" id="2.60.210.10">
    <property type="entry name" value="Apoptosis, Tumor Necrosis Factor Receptor Associated Protein 2, Chain A"/>
    <property type="match status" value="1"/>
</dbReference>
<dbReference type="Gene3D" id="3.30.160.60">
    <property type="entry name" value="Classic Zinc Finger"/>
    <property type="match status" value="1"/>
</dbReference>
<dbReference type="CDD" id="cd16619">
    <property type="entry name" value="mRING-HC-C4C4_TRIM37_C-VIII"/>
    <property type="match status" value="1"/>
</dbReference>
<evidence type="ECO:0000256" key="3">
    <source>
        <dbReference type="ARBA" id="ARBA00022723"/>
    </source>
</evidence>
<dbReference type="InterPro" id="IPR001841">
    <property type="entry name" value="Znf_RING"/>
</dbReference>
<dbReference type="GO" id="GO:0006513">
    <property type="term" value="P:protein monoubiquitination"/>
    <property type="evidence" value="ECO:0007669"/>
    <property type="project" value="TreeGrafter"/>
</dbReference>
<dbReference type="InterPro" id="IPR013083">
    <property type="entry name" value="Znf_RING/FYVE/PHD"/>
</dbReference>
<dbReference type="GO" id="GO:0005778">
    <property type="term" value="C:peroxisomal membrane"/>
    <property type="evidence" value="ECO:0007669"/>
    <property type="project" value="TreeGrafter"/>
</dbReference>
<comment type="subcellular location">
    <subcellularLocation>
        <location evidence="1">Cytoplasm</location>
    </subcellularLocation>
</comment>
<evidence type="ECO:0000313" key="10">
    <source>
        <dbReference type="Proteomes" id="UP000070544"/>
    </source>
</evidence>
<feature type="compositionally biased region" description="Basic and acidic residues" evidence="6">
    <location>
        <begin position="483"/>
        <end position="497"/>
    </location>
</feature>
<feature type="region of interest" description="Disordered" evidence="6">
    <location>
        <begin position="29"/>
        <end position="62"/>
    </location>
</feature>
<evidence type="ECO:0008006" key="11">
    <source>
        <dbReference type="Google" id="ProtNLM"/>
    </source>
</evidence>
<evidence type="ECO:0000259" key="8">
    <source>
        <dbReference type="PROSITE" id="PS50119"/>
    </source>
</evidence>
<keyword evidence="4" id="KW-0863">Zinc-finger</keyword>
<keyword evidence="10" id="KW-1185">Reference proteome</keyword>
<dbReference type="GO" id="GO:0005164">
    <property type="term" value="F:tumor necrosis factor receptor binding"/>
    <property type="evidence" value="ECO:0007669"/>
    <property type="project" value="TreeGrafter"/>
</dbReference>
<dbReference type="GO" id="GO:0070842">
    <property type="term" value="P:aggresome assembly"/>
    <property type="evidence" value="ECO:0007669"/>
    <property type="project" value="TreeGrafter"/>
</dbReference>
<feature type="compositionally biased region" description="Polar residues" evidence="6">
    <location>
        <begin position="444"/>
        <end position="466"/>
    </location>
</feature>
<sequence>MSSTWLSATSSVSALLGGGRVGAFGGGAGAGQAGANGRRADDDDADSDGEGQGSGSDGGGTPALPPQIAELLRCFICLGILRKAAMCPSCSKMACELCLRKWLTEQRSQCPHCRSPLSPARLVQCRFIDDLNQQLPLALALANSNNLLNSPVSHLSQSSSSRSLLPLSLSSPVANLSMPLSNQQDDCCEKHPSAPLYYYCEDCALPICSDCALFDSEHRSHTFSHLSTVHARRLALLSTLLARLHHRQTLLSHARARLLRLADRLDRSRASAHSDTRRAAAEAEREVEEVYRERREEIARGVERVDDEGRRVAESVEEVERGVRGMSRREAVARAEGIVEEVDKRHSPPIPTLLHPALSTPLPIPSPLTPAYTRFVFSLPDFASHQTRGSVIYSPARVVDGCVWRLKVYPGGNGQGRGSYVSAFVEMVGGGVVGGPEAGRDASASGTGSNAQVQGQGLSSPTNPSAPENPRADRSGAQAVSEVRQRDTPDRPERHDDEDGDGWGGEFQYRIELVRSIL</sequence>
<feature type="domain" description="RING-type" evidence="7">
    <location>
        <begin position="74"/>
        <end position="114"/>
    </location>
</feature>
<dbReference type="Pfam" id="PF00643">
    <property type="entry name" value="zf-B_box"/>
    <property type="match status" value="1"/>
</dbReference>
<feature type="region of interest" description="Disordered" evidence="6">
    <location>
        <begin position="436"/>
        <end position="506"/>
    </location>
</feature>
<evidence type="ECO:0000256" key="2">
    <source>
        <dbReference type="ARBA" id="ARBA00022490"/>
    </source>
</evidence>
<dbReference type="PROSITE" id="PS50119">
    <property type="entry name" value="ZF_BBOX"/>
    <property type="match status" value="1"/>
</dbReference>
<evidence type="ECO:0000313" key="9">
    <source>
        <dbReference type="EMBL" id="KXS11985.1"/>
    </source>
</evidence>
<proteinExistence type="predicted"/>
<dbReference type="InterPro" id="IPR000315">
    <property type="entry name" value="Znf_B-box"/>
</dbReference>
<evidence type="ECO:0000256" key="6">
    <source>
        <dbReference type="SAM" id="MobiDB-lite"/>
    </source>
</evidence>
<dbReference type="GO" id="GO:0016235">
    <property type="term" value="C:aggresome"/>
    <property type="evidence" value="ECO:0007669"/>
    <property type="project" value="TreeGrafter"/>
</dbReference>
<gene>
    <name evidence="9" type="ORF">M427DRAFT_411756</name>
</gene>
<keyword evidence="2" id="KW-0963">Cytoplasm</keyword>
<protein>
    <recommendedName>
        <fullName evidence="11">RING-type domain-containing protein</fullName>
    </recommendedName>
</protein>
<evidence type="ECO:0000259" key="7">
    <source>
        <dbReference type="PROSITE" id="PS50089"/>
    </source>
</evidence>
<dbReference type="GO" id="GO:0051865">
    <property type="term" value="P:protein autoubiquitination"/>
    <property type="evidence" value="ECO:0007669"/>
    <property type="project" value="TreeGrafter"/>
</dbReference>
<dbReference type="Pfam" id="PF22486">
    <property type="entry name" value="MATH_2"/>
    <property type="match status" value="1"/>
</dbReference>
<keyword evidence="5" id="KW-0175">Coiled coil</keyword>
<dbReference type="OrthoDB" id="192247at2759"/>
<dbReference type="EMBL" id="KQ965792">
    <property type="protein sequence ID" value="KXS11985.1"/>
    <property type="molecule type" value="Genomic_DNA"/>
</dbReference>
<keyword evidence="4" id="KW-0862">Zinc</keyword>
<dbReference type="SUPFAM" id="SSF57845">
    <property type="entry name" value="B-box zinc-binding domain"/>
    <property type="match status" value="1"/>
</dbReference>
<dbReference type="InterPro" id="IPR053003">
    <property type="entry name" value="TRIM_RBCC_E3_ubiq-ligases"/>
</dbReference>
<dbReference type="Gene3D" id="3.30.40.10">
    <property type="entry name" value="Zinc/RING finger domain, C3HC4 (zinc finger)"/>
    <property type="match status" value="1"/>
</dbReference>
<dbReference type="PROSITE" id="PS50089">
    <property type="entry name" value="ZF_RING_2"/>
    <property type="match status" value="1"/>
</dbReference>
<dbReference type="GO" id="GO:0008270">
    <property type="term" value="F:zinc ion binding"/>
    <property type="evidence" value="ECO:0007669"/>
    <property type="project" value="UniProtKB-KW"/>
</dbReference>
<evidence type="ECO:0000256" key="5">
    <source>
        <dbReference type="SAM" id="Coils"/>
    </source>
</evidence>
<dbReference type="AlphaFoldDB" id="A0A139A6B1"/>
<dbReference type="InterPro" id="IPR002083">
    <property type="entry name" value="MATH/TRAF_dom"/>
</dbReference>
<keyword evidence="3" id="KW-0479">Metal-binding</keyword>
<dbReference type="SUPFAM" id="SSF49599">
    <property type="entry name" value="TRAF domain-like"/>
    <property type="match status" value="1"/>
</dbReference>
<dbReference type="SUPFAM" id="SSF57850">
    <property type="entry name" value="RING/U-box"/>
    <property type="match status" value="1"/>
</dbReference>
<dbReference type="Proteomes" id="UP000070544">
    <property type="component" value="Unassembled WGS sequence"/>
</dbReference>
<evidence type="ECO:0000256" key="1">
    <source>
        <dbReference type="ARBA" id="ARBA00004496"/>
    </source>
</evidence>
<name>A0A139A6B1_GONPJ</name>
<dbReference type="STRING" id="1344416.A0A139A6B1"/>
<feature type="coiled-coil region" evidence="5">
    <location>
        <begin position="273"/>
        <end position="300"/>
    </location>
</feature>
<accession>A0A139A6B1</accession>
<organism evidence="9 10">
    <name type="scientific">Gonapodya prolifera (strain JEL478)</name>
    <name type="common">Monoblepharis prolifera</name>
    <dbReference type="NCBI Taxonomy" id="1344416"/>
    <lineage>
        <taxon>Eukaryota</taxon>
        <taxon>Fungi</taxon>
        <taxon>Fungi incertae sedis</taxon>
        <taxon>Chytridiomycota</taxon>
        <taxon>Chytridiomycota incertae sedis</taxon>
        <taxon>Monoblepharidomycetes</taxon>
        <taxon>Monoblepharidales</taxon>
        <taxon>Gonapodyaceae</taxon>
        <taxon>Gonapodya</taxon>
    </lineage>
</organism>
<feature type="domain" description="B box-type" evidence="8">
    <location>
        <begin position="183"/>
        <end position="226"/>
    </location>
</feature>
<dbReference type="PANTHER" id="PTHR36754">
    <property type="entry name" value="E3 UBIQUITIN-PROTEIN LIGASE TRIM37"/>
    <property type="match status" value="1"/>
</dbReference>